<dbReference type="SMART" id="SM00530">
    <property type="entry name" value="HTH_XRE"/>
    <property type="match status" value="1"/>
</dbReference>
<feature type="domain" description="HTH cro/C1-type" evidence="1">
    <location>
        <begin position="15"/>
        <end position="50"/>
    </location>
</feature>
<proteinExistence type="predicted"/>
<accession>A0ABQ3Y2I7</accession>
<comment type="caution">
    <text evidence="2">The sequence shown here is derived from an EMBL/GenBank/DDBJ whole genome shotgun (WGS) entry which is preliminary data.</text>
</comment>
<evidence type="ECO:0000313" key="3">
    <source>
        <dbReference type="Proteomes" id="UP000609879"/>
    </source>
</evidence>
<dbReference type="Pfam" id="PF13560">
    <property type="entry name" value="HTH_31"/>
    <property type="match status" value="1"/>
</dbReference>
<name>A0ABQ3Y2I7_9ACTN</name>
<dbReference type="EMBL" id="BOMI01000051">
    <property type="protein sequence ID" value="GID74192.1"/>
    <property type="molecule type" value="Genomic_DNA"/>
</dbReference>
<dbReference type="SUPFAM" id="SSF47413">
    <property type="entry name" value="lambda repressor-like DNA-binding domains"/>
    <property type="match status" value="1"/>
</dbReference>
<dbReference type="PROSITE" id="PS50943">
    <property type="entry name" value="HTH_CROC1"/>
    <property type="match status" value="1"/>
</dbReference>
<dbReference type="Proteomes" id="UP000609879">
    <property type="component" value="Unassembled WGS sequence"/>
</dbReference>
<sequence>MGEQATPSAFLLGELRRARLSAGLSQEELGKAINYSGSLVSAVENGQRPPVHEYVVAVDKALSTGGVFERLLSGLVNFDQAPVWFRDWLVIEREATLIRWFEPLIVPGILQTKSYAHAIIAGSGMTDASEVDQRVSSRLDRQALLTGATPPTFVVVIDEGVLRRCIGTPAVMAEQCARLLEAGASPNVQIHVIPASAGMHAGLGGAFTLAKSRDFEAAHLDNPLRAQITDRRDDIDSLTRRWEAVRGDALPRVLSLALIEEVAKAWQT</sequence>
<organism evidence="2 3">
    <name type="scientific">Paractinoplanes deccanensis</name>
    <dbReference type="NCBI Taxonomy" id="113561"/>
    <lineage>
        <taxon>Bacteria</taxon>
        <taxon>Bacillati</taxon>
        <taxon>Actinomycetota</taxon>
        <taxon>Actinomycetes</taxon>
        <taxon>Micromonosporales</taxon>
        <taxon>Micromonosporaceae</taxon>
        <taxon>Paractinoplanes</taxon>
    </lineage>
</organism>
<dbReference type="RefSeq" id="WP_239168742.1">
    <property type="nucleotide sequence ID" value="NZ_BAAABO010000037.1"/>
</dbReference>
<keyword evidence="3" id="KW-1185">Reference proteome</keyword>
<dbReference type="InterPro" id="IPR001387">
    <property type="entry name" value="Cro/C1-type_HTH"/>
</dbReference>
<dbReference type="InterPro" id="IPR043917">
    <property type="entry name" value="DUF5753"/>
</dbReference>
<reference evidence="2 3" key="1">
    <citation type="submission" date="2021-01" db="EMBL/GenBank/DDBJ databases">
        <title>Whole genome shotgun sequence of Actinoplanes deccanensis NBRC 13994.</title>
        <authorList>
            <person name="Komaki H."/>
            <person name="Tamura T."/>
        </authorList>
    </citation>
    <scope>NUCLEOTIDE SEQUENCE [LARGE SCALE GENOMIC DNA]</scope>
    <source>
        <strain evidence="2 3">NBRC 13994</strain>
    </source>
</reference>
<dbReference type="Gene3D" id="1.10.260.40">
    <property type="entry name" value="lambda repressor-like DNA-binding domains"/>
    <property type="match status" value="1"/>
</dbReference>
<dbReference type="Pfam" id="PF19054">
    <property type="entry name" value="DUF5753"/>
    <property type="match status" value="1"/>
</dbReference>
<gene>
    <name evidence="2" type="ORF">Ade02nite_28330</name>
</gene>
<evidence type="ECO:0000259" key="1">
    <source>
        <dbReference type="PROSITE" id="PS50943"/>
    </source>
</evidence>
<dbReference type="InterPro" id="IPR010982">
    <property type="entry name" value="Lambda_DNA-bd_dom_sf"/>
</dbReference>
<protein>
    <submittedName>
        <fullName evidence="2">Transcriptional regulator</fullName>
    </submittedName>
</protein>
<dbReference type="CDD" id="cd00093">
    <property type="entry name" value="HTH_XRE"/>
    <property type="match status" value="1"/>
</dbReference>
<evidence type="ECO:0000313" key="2">
    <source>
        <dbReference type="EMBL" id="GID74192.1"/>
    </source>
</evidence>